<organism evidence="6">
    <name type="scientific">Salmonella derby</name>
    <dbReference type="NCBI Taxonomy" id="28144"/>
    <lineage>
        <taxon>Bacteria</taxon>
        <taxon>Pseudomonadati</taxon>
        <taxon>Pseudomonadota</taxon>
        <taxon>Gammaproteobacteria</taxon>
        <taxon>Enterobacterales</taxon>
        <taxon>Enterobacteriaceae</taxon>
        <taxon>Salmonella</taxon>
    </lineage>
</organism>
<evidence type="ECO:0000256" key="3">
    <source>
        <dbReference type="ARBA" id="ARBA00022833"/>
    </source>
</evidence>
<dbReference type="GO" id="GO:0016491">
    <property type="term" value="F:oxidoreductase activity"/>
    <property type="evidence" value="ECO:0007669"/>
    <property type="project" value="UniProtKB-KW"/>
</dbReference>
<keyword evidence="3" id="KW-0862">Zinc</keyword>
<gene>
    <name evidence="6" type="ORF">B7M71_18715</name>
</gene>
<dbReference type="InterPro" id="IPR011032">
    <property type="entry name" value="GroES-like_sf"/>
</dbReference>
<evidence type="ECO:0000256" key="2">
    <source>
        <dbReference type="ARBA" id="ARBA00022723"/>
    </source>
</evidence>
<comment type="cofactor">
    <cofactor evidence="1">
        <name>Zn(2+)</name>
        <dbReference type="ChEBI" id="CHEBI:29105"/>
    </cofactor>
</comment>
<dbReference type="GO" id="GO:0008270">
    <property type="term" value="F:zinc ion binding"/>
    <property type="evidence" value="ECO:0007669"/>
    <property type="project" value="InterPro"/>
</dbReference>
<dbReference type="AlphaFoldDB" id="A0A630V5D2"/>
<reference evidence="6" key="1">
    <citation type="submission" date="2018-07" db="EMBL/GenBank/DDBJ databases">
        <authorList>
            <person name="Ashton P.M."/>
            <person name="Dallman T."/>
            <person name="Nair S."/>
            <person name="De Pinna E."/>
            <person name="Peters T."/>
            <person name="Grant K."/>
        </authorList>
    </citation>
    <scope>NUCLEOTIDE SEQUENCE</scope>
    <source>
        <strain evidence="6">318351</strain>
    </source>
</reference>
<dbReference type="InterPro" id="IPR002328">
    <property type="entry name" value="ADH_Zn_CS"/>
</dbReference>
<dbReference type="PROSITE" id="PS00059">
    <property type="entry name" value="ADH_ZINC"/>
    <property type="match status" value="1"/>
</dbReference>
<name>A0A630V5D2_SALDE</name>
<evidence type="ECO:0000256" key="1">
    <source>
        <dbReference type="ARBA" id="ARBA00001947"/>
    </source>
</evidence>
<dbReference type="SUPFAM" id="SSF50129">
    <property type="entry name" value="GroES-like"/>
    <property type="match status" value="1"/>
</dbReference>
<comment type="caution">
    <text evidence="6">The sequence shown here is derived from an EMBL/GenBank/DDBJ whole genome shotgun (WGS) entry which is preliminary data.</text>
</comment>
<keyword evidence="2" id="KW-0479">Metal-binding</keyword>
<dbReference type="PANTHER" id="PTHR42813:SF2">
    <property type="entry name" value="DEHYDROGENASE, ZINC-CONTAINING, PUTATIVE (AFU_ORTHOLOGUE AFUA_2G02810)-RELATED"/>
    <property type="match status" value="1"/>
</dbReference>
<feature type="domain" description="Alcohol dehydrogenase-like N-terminal" evidence="5">
    <location>
        <begin position="24"/>
        <end position="153"/>
    </location>
</feature>
<dbReference type="EMBL" id="AAMEJC010000064">
    <property type="protein sequence ID" value="EDG4923940.1"/>
    <property type="molecule type" value="Genomic_DNA"/>
</dbReference>
<evidence type="ECO:0000259" key="5">
    <source>
        <dbReference type="Pfam" id="PF08240"/>
    </source>
</evidence>
<accession>A0A630V5D2</accession>
<dbReference type="Gene3D" id="3.40.50.720">
    <property type="entry name" value="NAD(P)-binding Rossmann-like Domain"/>
    <property type="match status" value="1"/>
</dbReference>
<proteinExistence type="predicted"/>
<keyword evidence="4" id="KW-0560">Oxidoreductase</keyword>
<sequence>MKALTYHGPHHVKVENVPDPGIEQPDDIILRVTATAICGSDLHLYRGKIPQVKHGDIFGHEFMGEVVETGHDVKNIRKGDRVVIPFVIACGDCFFCRLQQYSACENTNDGHGAAMNKKQIPPPAALFGYSHLYGGVPGGQAEYVRVPKGNVGPFKVPPLLSDDKALFLSDILPTAWQAAKNAQIQQGSSVAVFGAGPVGLLTIACARLLGAEQIFVVDHHAW</sequence>
<protein>
    <submittedName>
        <fullName evidence="6">Alcohol dehydrogenase catalytic domain-containing protein</fullName>
    </submittedName>
</protein>
<dbReference type="InterPro" id="IPR013154">
    <property type="entry name" value="ADH-like_N"/>
</dbReference>
<evidence type="ECO:0000256" key="4">
    <source>
        <dbReference type="ARBA" id="ARBA00023002"/>
    </source>
</evidence>
<dbReference type="Gene3D" id="3.90.180.10">
    <property type="entry name" value="Medium-chain alcohol dehydrogenases, catalytic domain"/>
    <property type="match status" value="1"/>
</dbReference>
<feature type="non-terminal residue" evidence="6">
    <location>
        <position position="222"/>
    </location>
</feature>
<dbReference type="PANTHER" id="PTHR42813">
    <property type="entry name" value="ZINC-TYPE ALCOHOL DEHYDROGENASE-LIKE"/>
    <property type="match status" value="1"/>
</dbReference>
<evidence type="ECO:0000313" key="6">
    <source>
        <dbReference type="EMBL" id="EDG4923940.1"/>
    </source>
</evidence>
<dbReference type="Pfam" id="PF08240">
    <property type="entry name" value="ADH_N"/>
    <property type="match status" value="1"/>
</dbReference>